<protein>
    <submittedName>
        <fullName evidence="2">KIR protein</fullName>
    </submittedName>
</protein>
<feature type="compositionally biased region" description="Low complexity" evidence="1">
    <location>
        <begin position="269"/>
        <end position="281"/>
    </location>
</feature>
<evidence type="ECO:0000313" key="2">
    <source>
        <dbReference type="EMBL" id="ANQ09285.1"/>
    </source>
</evidence>
<sequence>MSPEPSKAASETGPLGTADLAQLPSKQTYAQFNHGGGGTYIGSFCAGSGAEVNKIKNILPQNGGNAEDYAKQIVWNYCYATSRETSNNGYGTWCQYFYYWLGDILIDKVQVSDSPLDRMKTIYEKLKGVHIVGKNGCEIIYERDNISKEIFNHVKTHFDYKQDHTKIETQLQKSNKKCTTEYLNHLKAITQACSAMSTYCPDGQEHENPKYCGEFNAGKEGESGGYCSTEKLQELQCQEVAEEIEVEVASGAAAGYNLLPSGIRNLFGNNDNNISRSSSNRSNRKKRSTMRDDFETLTTDTSTLYSTAEEASTIADSIADSTDVSTIYDRQHIKTRRTRTNNGRQQQQPQQGSQRNNIAYHPR</sequence>
<reference evidence="3" key="1">
    <citation type="submission" date="2016-06" db="EMBL/GenBank/DDBJ databases">
        <title>First high quality genome sequence of Plasmodium coatneyi using continuous long reads from single molecule, real-time sequencing.</title>
        <authorList>
            <person name="Chien J.-T."/>
            <person name="Pakala S.B."/>
            <person name="Geraldo J.A."/>
            <person name="Lapp S.A."/>
            <person name="Barnwell J.W."/>
            <person name="Kissinger J.C."/>
            <person name="Galinski M.R."/>
            <person name="Humphrey J.C."/>
        </authorList>
    </citation>
    <scope>NUCLEOTIDE SEQUENCE [LARGE SCALE GENOMIC DNA]</scope>
    <source>
        <strain evidence="3">Hackeri</strain>
    </source>
</reference>
<gene>
    <name evidence="2" type="ORF">PCOAH_00036430</name>
</gene>
<accession>A0A1B1E2T1</accession>
<keyword evidence="3" id="KW-1185">Reference proteome</keyword>
<organism evidence="2 3">
    <name type="scientific">Plasmodium coatneyi</name>
    <dbReference type="NCBI Taxonomy" id="208452"/>
    <lineage>
        <taxon>Eukaryota</taxon>
        <taxon>Sar</taxon>
        <taxon>Alveolata</taxon>
        <taxon>Apicomplexa</taxon>
        <taxon>Aconoidasida</taxon>
        <taxon>Haemosporida</taxon>
        <taxon>Plasmodiidae</taxon>
        <taxon>Plasmodium</taxon>
    </lineage>
</organism>
<proteinExistence type="predicted"/>
<dbReference type="EMBL" id="CP016249">
    <property type="protein sequence ID" value="ANQ09285.1"/>
    <property type="molecule type" value="Genomic_DNA"/>
</dbReference>
<name>A0A1B1E2T1_9APIC</name>
<dbReference type="VEuPathDB" id="PlasmoDB:PCOAH_00036430"/>
<dbReference type="InterPro" id="IPR008780">
    <property type="entry name" value="Plasmodium_Vir"/>
</dbReference>
<feature type="region of interest" description="Disordered" evidence="1">
    <location>
        <begin position="266"/>
        <end position="294"/>
    </location>
</feature>
<evidence type="ECO:0000256" key="1">
    <source>
        <dbReference type="SAM" id="MobiDB-lite"/>
    </source>
</evidence>
<dbReference type="GeneID" id="30910374"/>
<dbReference type="Proteomes" id="UP000092716">
    <property type="component" value="Chromosome 11"/>
</dbReference>
<dbReference type="RefSeq" id="XP_019915980.1">
    <property type="nucleotide sequence ID" value="XM_020060434.1"/>
</dbReference>
<evidence type="ECO:0000313" key="3">
    <source>
        <dbReference type="Proteomes" id="UP000092716"/>
    </source>
</evidence>
<dbReference type="KEGG" id="pcot:PCOAH_00036430"/>
<dbReference type="AlphaFoldDB" id="A0A1B1E2T1"/>
<feature type="region of interest" description="Disordered" evidence="1">
    <location>
        <begin position="334"/>
        <end position="363"/>
    </location>
</feature>
<feature type="compositionally biased region" description="Low complexity" evidence="1">
    <location>
        <begin position="340"/>
        <end position="357"/>
    </location>
</feature>
<dbReference type="Pfam" id="PF05795">
    <property type="entry name" value="Plasmodium_Vir"/>
    <property type="match status" value="1"/>
</dbReference>